<accession>A0ABD1SHV0</accession>
<reference evidence="1" key="2">
    <citation type="submission" date="2024-07" db="EMBL/GenBank/DDBJ databases">
        <title>Two chromosome-level genome assemblies of Korean endemic species Abeliophyllum distichum and Forsythia ovata (Oleaceae).</title>
        <authorList>
            <person name="Mun J.H."/>
        </authorList>
    </citation>
    <scope>NUCLEOTIDE SEQUENCE</scope>
    <source>
        <strain evidence="1">KNKB202402200001</strain>
        <tissue evidence="1">Leaf</tissue>
    </source>
</reference>
<name>A0ABD1SHV0_9LAMI</name>
<comment type="caution">
    <text evidence="1">The sequence shown here is derived from an EMBL/GenBank/DDBJ whole genome shotgun (WGS) entry which is preliminary data.</text>
</comment>
<keyword evidence="3" id="KW-1185">Reference proteome</keyword>
<evidence type="ECO:0000313" key="1">
    <source>
        <dbReference type="EMBL" id="KAL2500313.1"/>
    </source>
</evidence>
<dbReference type="AlphaFoldDB" id="A0ABD1SHV0"/>
<evidence type="ECO:0000313" key="3">
    <source>
        <dbReference type="Proteomes" id="UP001604277"/>
    </source>
</evidence>
<dbReference type="EMBL" id="JBFOLJ010000010">
    <property type="protein sequence ID" value="KAL2500370.1"/>
    <property type="molecule type" value="Genomic_DNA"/>
</dbReference>
<dbReference type="EMBL" id="JBFOLJ010000010">
    <property type="protein sequence ID" value="KAL2500313.1"/>
    <property type="molecule type" value="Genomic_DNA"/>
</dbReference>
<dbReference type="PANTHER" id="PTHR48196">
    <property type="entry name" value="DUF630 DOMAIN-CONTAINING PROTEIN"/>
    <property type="match status" value="1"/>
</dbReference>
<evidence type="ECO:0000313" key="2">
    <source>
        <dbReference type="EMBL" id="KAL2500370.1"/>
    </source>
</evidence>
<sequence length="109" mass="12518">MVTTDETTEIFKRFGDEESTLFDRHERLSFEVQLKQAILGRSLSEPSYKPLPKLVATPIQQGQRLGWRRGWSIQKALKKFLKPNKEAKKDLLESKEKQSSADLSSVVNV</sequence>
<dbReference type="Proteomes" id="UP001604277">
    <property type="component" value="Unassembled WGS sequence"/>
</dbReference>
<reference evidence="3" key="1">
    <citation type="submission" date="2024-07" db="EMBL/GenBank/DDBJ databases">
        <title>Two chromosome-level genome assemblies of Korean endemic species Abeliophyllum distichum and Forsythia ovata (Oleaceae).</title>
        <authorList>
            <person name="Jang H."/>
        </authorList>
    </citation>
    <scope>NUCLEOTIDE SEQUENCE [LARGE SCALE GENOMIC DNA]</scope>
</reference>
<dbReference type="PANTHER" id="PTHR48196:SF1">
    <property type="entry name" value="DUF630 DOMAIN-CONTAINING PROTEIN"/>
    <property type="match status" value="1"/>
</dbReference>
<gene>
    <name evidence="1" type="ORF">Fot_34161</name>
    <name evidence="2" type="ORF">Fot_34218</name>
</gene>
<proteinExistence type="predicted"/>
<organism evidence="1 3">
    <name type="scientific">Forsythia ovata</name>
    <dbReference type="NCBI Taxonomy" id="205694"/>
    <lineage>
        <taxon>Eukaryota</taxon>
        <taxon>Viridiplantae</taxon>
        <taxon>Streptophyta</taxon>
        <taxon>Embryophyta</taxon>
        <taxon>Tracheophyta</taxon>
        <taxon>Spermatophyta</taxon>
        <taxon>Magnoliopsida</taxon>
        <taxon>eudicotyledons</taxon>
        <taxon>Gunneridae</taxon>
        <taxon>Pentapetalae</taxon>
        <taxon>asterids</taxon>
        <taxon>lamiids</taxon>
        <taxon>Lamiales</taxon>
        <taxon>Oleaceae</taxon>
        <taxon>Forsythieae</taxon>
        <taxon>Forsythia</taxon>
    </lineage>
</organism>
<protein>
    <submittedName>
        <fullName evidence="1">Uncharacterized protein</fullName>
    </submittedName>
</protein>